<dbReference type="Gene3D" id="6.10.140.2220">
    <property type="match status" value="1"/>
</dbReference>
<accession>A0A2P5HW78</accession>
<dbReference type="InterPro" id="IPR002893">
    <property type="entry name" value="Znf_MYND"/>
</dbReference>
<dbReference type="InterPro" id="IPR050869">
    <property type="entry name" value="H3K4_H4K5_MeTrfase"/>
</dbReference>
<organism evidence="7 8">
    <name type="scientific">Diaporthe helianthi</name>
    <dbReference type="NCBI Taxonomy" id="158607"/>
    <lineage>
        <taxon>Eukaryota</taxon>
        <taxon>Fungi</taxon>
        <taxon>Dikarya</taxon>
        <taxon>Ascomycota</taxon>
        <taxon>Pezizomycotina</taxon>
        <taxon>Sordariomycetes</taxon>
        <taxon>Sordariomycetidae</taxon>
        <taxon>Diaporthales</taxon>
        <taxon>Diaporthaceae</taxon>
        <taxon>Diaporthe</taxon>
    </lineage>
</organism>
<dbReference type="EMBL" id="MAVT02000621">
    <property type="protein sequence ID" value="POS74485.1"/>
    <property type="molecule type" value="Genomic_DNA"/>
</dbReference>
<protein>
    <submittedName>
        <fullName evidence="7">Uncharacterized protein</fullName>
    </submittedName>
</protein>
<dbReference type="AlphaFoldDB" id="A0A2P5HW78"/>
<keyword evidence="2 4" id="KW-0863">Zinc-finger</keyword>
<dbReference type="InParanoid" id="A0A2P5HW78"/>
<dbReference type="SUPFAM" id="SSF82199">
    <property type="entry name" value="SET domain"/>
    <property type="match status" value="1"/>
</dbReference>
<feature type="domain" description="SET" evidence="5">
    <location>
        <begin position="9"/>
        <end position="248"/>
    </location>
</feature>
<dbReference type="GO" id="GO:0008270">
    <property type="term" value="F:zinc ion binding"/>
    <property type="evidence" value="ECO:0007669"/>
    <property type="project" value="UniProtKB-KW"/>
</dbReference>
<dbReference type="Gene3D" id="2.170.270.10">
    <property type="entry name" value="SET domain"/>
    <property type="match status" value="1"/>
</dbReference>
<keyword evidence="1" id="KW-0479">Metal-binding</keyword>
<reference evidence="7" key="1">
    <citation type="submission" date="2017-09" db="EMBL/GenBank/DDBJ databases">
        <title>Polyketide synthases of a Diaporthe helianthi virulent isolate.</title>
        <authorList>
            <person name="Baroncelli R."/>
        </authorList>
    </citation>
    <scope>NUCLEOTIDE SEQUENCE [LARGE SCALE GENOMIC DNA]</scope>
    <source>
        <strain evidence="7">7/96</strain>
    </source>
</reference>
<keyword evidence="8" id="KW-1185">Reference proteome</keyword>
<dbReference type="InterPro" id="IPR001214">
    <property type="entry name" value="SET_dom"/>
</dbReference>
<gene>
    <name evidence="7" type="ORF">DHEL01_v207119</name>
</gene>
<dbReference type="PANTHER" id="PTHR12197">
    <property type="entry name" value="HISTONE-LYSINE N-METHYLTRANSFERASE SMYD"/>
    <property type="match status" value="1"/>
</dbReference>
<dbReference type="Pfam" id="PF00856">
    <property type="entry name" value="SET"/>
    <property type="match status" value="1"/>
</dbReference>
<sequence>MASKKPSHPNVEVRGNKGSGAAGRGLYATKSFAPGELITAFTDPILALPNGPSAKTVCSNCLAHNLPTKACAGCKFISYCGPACQKHHWSLIHKQECKSFRKVKESVDQDWLPTPVRALLQVLLRWDDDADLRGAFGALEGNVEKFKAREDIWKDLSLQAYGGMTYAGRKEEDEQLHLARDILCKIQTNSFDRTDVDTGQAGIFLHPKLAMVNHSCVPNANVSFVKRKAFLKAEVPIREGSEINISYIDFTKPKLFRQLGLALYHFECTCPRCKDDLTVYDVCQKSPVIHLNSFSLVPNLERLRKPAISPPTSRKGLQELKEGIDEIYVACQTPERSRGPSTTEERLMVLRHQWRQCQPLIQAGMWAQEPLGLAVEHAIMYYTETGSYAHALSVACFAALNCAPYKYPAPFKERRLKGLMVIAKTLTNTAPPSAMEALAEVTDERVMVCLLQADQVAMCEALALMVEKYGPVAQSDEWEILDLARSMLQEIASLPGRDNQARLLRGWARSRDEAGTRYFKEQILQPIEDLAGFAVEIMKADFDTDEPILEVDKVD</sequence>
<evidence type="ECO:0000256" key="3">
    <source>
        <dbReference type="ARBA" id="ARBA00022833"/>
    </source>
</evidence>
<evidence type="ECO:0000256" key="4">
    <source>
        <dbReference type="PROSITE-ProRule" id="PRU00134"/>
    </source>
</evidence>
<evidence type="ECO:0000313" key="8">
    <source>
        <dbReference type="Proteomes" id="UP000094444"/>
    </source>
</evidence>
<dbReference type="Proteomes" id="UP000094444">
    <property type="component" value="Unassembled WGS sequence"/>
</dbReference>
<evidence type="ECO:0000256" key="1">
    <source>
        <dbReference type="ARBA" id="ARBA00022723"/>
    </source>
</evidence>
<dbReference type="STRING" id="158607.A0A2P5HW78"/>
<dbReference type="SMART" id="SM00317">
    <property type="entry name" value="SET"/>
    <property type="match status" value="1"/>
</dbReference>
<evidence type="ECO:0000259" key="5">
    <source>
        <dbReference type="PROSITE" id="PS50280"/>
    </source>
</evidence>
<keyword evidence="3" id="KW-0862">Zinc</keyword>
<dbReference type="PROSITE" id="PS50865">
    <property type="entry name" value="ZF_MYND_2"/>
    <property type="match status" value="1"/>
</dbReference>
<dbReference type="Gene3D" id="1.10.220.160">
    <property type="match status" value="1"/>
</dbReference>
<dbReference type="GO" id="GO:0005634">
    <property type="term" value="C:nucleus"/>
    <property type="evidence" value="ECO:0007669"/>
    <property type="project" value="TreeGrafter"/>
</dbReference>
<dbReference type="OrthoDB" id="265717at2759"/>
<dbReference type="Pfam" id="PF01753">
    <property type="entry name" value="zf-MYND"/>
    <property type="match status" value="1"/>
</dbReference>
<evidence type="ECO:0000259" key="6">
    <source>
        <dbReference type="PROSITE" id="PS50865"/>
    </source>
</evidence>
<dbReference type="InterPro" id="IPR046341">
    <property type="entry name" value="SET_dom_sf"/>
</dbReference>
<feature type="domain" description="MYND-type" evidence="6">
    <location>
        <begin position="58"/>
        <end position="97"/>
    </location>
</feature>
<name>A0A2P5HW78_DIAHE</name>
<comment type="caution">
    <text evidence="7">The sequence shown here is derived from an EMBL/GenBank/DDBJ whole genome shotgun (WGS) entry which is preliminary data.</text>
</comment>
<dbReference type="PANTHER" id="PTHR12197:SF251">
    <property type="entry name" value="EG:BACR7C10.4 PROTEIN"/>
    <property type="match status" value="1"/>
</dbReference>
<evidence type="ECO:0000313" key="7">
    <source>
        <dbReference type="EMBL" id="POS74485.1"/>
    </source>
</evidence>
<dbReference type="FunCoup" id="A0A2P5HW78">
    <property type="interactions" value="689"/>
</dbReference>
<evidence type="ECO:0000256" key="2">
    <source>
        <dbReference type="ARBA" id="ARBA00022771"/>
    </source>
</evidence>
<dbReference type="PROSITE" id="PS01360">
    <property type="entry name" value="ZF_MYND_1"/>
    <property type="match status" value="1"/>
</dbReference>
<proteinExistence type="predicted"/>
<dbReference type="PROSITE" id="PS50280">
    <property type="entry name" value="SET"/>
    <property type="match status" value="1"/>
</dbReference>